<keyword evidence="7" id="KW-1185">Reference proteome</keyword>
<dbReference type="InterPro" id="IPR019810">
    <property type="entry name" value="Citrate_synthase_AS"/>
</dbReference>
<evidence type="ECO:0000256" key="4">
    <source>
        <dbReference type="ARBA" id="ARBA00022679"/>
    </source>
</evidence>
<dbReference type="InterPro" id="IPR002020">
    <property type="entry name" value="Citrate_synthase"/>
</dbReference>
<evidence type="ECO:0000256" key="5">
    <source>
        <dbReference type="RuleBase" id="RU003406"/>
    </source>
</evidence>
<proteinExistence type="inferred from homology"/>
<accession>A0ABS7HUW2</accession>
<dbReference type="PRINTS" id="PR00143">
    <property type="entry name" value="CITRTSNTHASE"/>
</dbReference>
<organism evidence="6 7">
    <name type="scientific">Microbacterium ureisolvens</name>
    <dbReference type="NCBI Taxonomy" id="2781186"/>
    <lineage>
        <taxon>Bacteria</taxon>
        <taxon>Bacillati</taxon>
        <taxon>Actinomycetota</taxon>
        <taxon>Actinomycetes</taxon>
        <taxon>Micrococcales</taxon>
        <taxon>Microbacteriaceae</taxon>
        <taxon>Microbacterium</taxon>
    </lineage>
</organism>
<gene>
    <name evidence="6" type="ORF">JNB61_00065</name>
</gene>
<dbReference type="Proteomes" id="UP000777440">
    <property type="component" value="Unassembled WGS sequence"/>
</dbReference>
<protein>
    <recommendedName>
        <fullName evidence="3">citrate synthase (unknown stereospecificity)</fullName>
        <ecNumber evidence="3">2.3.3.16</ecNumber>
    </recommendedName>
</protein>
<dbReference type="InterPro" id="IPR036969">
    <property type="entry name" value="Citrate_synthase_sf"/>
</dbReference>
<dbReference type="SUPFAM" id="SSF48256">
    <property type="entry name" value="Citrate synthase"/>
    <property type="match status" value="1"/>
</dbReference>
<dbReference type="InterPro" id="IPR016142">
    <property type="entry name" value="Citrate_synth-like_lrg_a-sub"/>
</dbReference>
<dbReference type="Pfam" id="PF00285">
    <property type="entry name" value="Citrate_synt"/>
    <property type="match status" value="1"/>
</dbReference>
<keyword evidence="4 5" id="KW-0808">Transferase</keyword>
<evidence type="ECO:0000256" key="2">
    <source>
        <dbReference type="ARBA" id="ARBA00010566"/>
    </source>
</evidence>
<reference evidence="6 7" key="1">
    <citation type="journal article" date="2021" name="MBio">
        <title>Poor Competitiveness of Bradyrhizobium in Pigeon Pea Root Colonization in Indian Soils.</title>
        <authorList>
            <person name="Chalasani D."/>
            <person name="Basu A."/>
            <person name="Pullabhotla S.V.S.R.N."/>
            <person name="Jorrin B."/>
            <person name="Neal A.L."/>
            <person name="Poole P.S."/>
            <person name="Podile A.R."/>
            <person name="Tkacz A."/>
        </authorList>
    </citation>
    <scope>NUCLEOTIDE SEQUENCE [LARGE SCALE GENOMIC DNA]</scope>
    <source>
        <strain evidence="6 7">HU12</strain>
    </source>
</reference>
<dbReference type="PANTHER" id="PTHR11739:SF23">
    <property type="entry name" value="CITRATE SYNTHASE 2-RELATED"/>
    <property type="match status" value="1"/>
</dbReference>
<dbReference type="Gene3D" id="1.10.580.10">
    <property type="entry name" value="Citrate Synthase, domain 1"/>
    <property type="match status" value="1"/>
</dbReference>
<dbReference type="InterPro" id="IPR016143">
    <property type="entry name" value="Citrate_synth-like_sm_a-sub"/>
</dbReference>
<dbReference type="EC" id="2.3.3.16" evidence="3"/>
<sequence>MKRTTRPTPIDAPRGLAGVIVADTSVSDVRGAEGFFQYRDRSAIELAETASFEDAWQLLVTGDAVTDASRPAFAARIADAATARTADLDVVVDAVSSATPDVLAGLAAAWPLLGARRSIRPLYDLDHDDRLADAIALAAATPVLVGALWRRSRKESALAVLEDRGVVANYLHQVTGVVPDQATESALTAYLIAVMDHGFNASTFTARVIASTGADAAACLVGALGALTGPLHGGAPSRALDGLDAVGAPERIEPWIRGELAAGRRLMGFGHAVYRTADPRAELVKRVARRTGGPRVELALRFQETAERLLAEAKPGRELHANVEFWAALVMEQCGIPRTMFTPTFAVARTIGWTAHILEQARDPKIIRPSARYVGPAVRVPAA</sequence>
<evidence type="ECO:0000256" key="1">
    <source>
        <dbReference type="ARBA" id="ARBA00005163"/>
    </source>
</evidence>
<dbReference type="PANTHER" id="PTHR11739">
    <property type="entry name" value="CITRATE SYNTHASE"/>
    <property type="match status" value="1"/>
</dbReference>
<dbReference type="EMBL" id="JAEUAX010000001">
    <property type="protein sequence ID" value="MBW9108164.1"/>
    <property type="molecule type" value="Genomic_DNA"/>
</dbReference>
<comment type="pathway">
    <text evidence="1">Carbohydrate metabolism; tricarboxylic acid cycle.</text>
</comment>
<name>A0ABS7HUW2_9MICO</name>
<evidence type="ECO:0000313" key="6">
    <source>
        <dbReference type="EMBL" id="MBW9108164.1"/>
    </source>
</evidence>
<dbReference type="PROSITE" id="PS00480">
    <property type="entry name" value="CITRATE_SYNTHASE"/>
    <property type="match status" value="1"/>
</dbReference>
<dbReference type="Gene3D" id="1.10.230.10">
    <property type="entry name" value="Cytochrome P450-Terp, domain 2"/>
    <property type="match status" value="1"/>
</dbReference>
<evidence type="ECO:0000313" key="7">
    <source>
        <dbReference type="Proteomes" id="UP000777440"/>
    </source>
</evidence>
<dbReference type="RefSeq" id="WP_220338412.1">
    <property type="nucleotide sequence ID" value="NZ_JAEUAX010000001.1"/>
</dbReference>
<comment type="similarity">
    <text evidence="2 5">Belongs to the citrate synthase family.</text>
</comment>
<comment type="caution">
    <text evidence="6">The sequence shown here is derived from an EMBL/GenBank/DDBJ whole genome shotgun (WGS) entry which is preliminary data.</text>
</comment>
<evidence type="ECO:0000256" key="3">
    <source>
        <dbReference type="ARBA" id="ARBA00012972"/>
    </source>
</evidence>